<proteinExistence type="predicted"/>
<protein>
    <submittedName>
        <fullName evidence="2">Uncharacterized protein</fullName>
    </submittedName>
</protein>
<reference evidence="2 3" key="1">
    <citation type="submission" date="2017-11" db="EMBL/GenBank/DDBJ databases">
        <title>De-novo sequencing of pomegranate (Punica granatum L.) genome.</title>
        <authorList>
            <person name="Akparov Z."/>
            <person name="Amiraslanov A."/>
            <person name="Hajiyeva S."/>
            <person name="Abbasov M."/>
            <person name="Kaur K."/>
            <person name="Hamwieh A."/>
            <person name="Solovyev V."/>
            <person name="Salamov A."/>
            <person name="Braich B."/>
            <person name="Kosarev P."/>
            <person name="Mahmoud A."/>
            <person name="Hajiyev E."/>
            <person name="Babayeva S."/>
            <person name="Izzatullayeva V."/>
            <person name="Mammadov A."/>
            <person name="Mammadov A."/>
            <person name="Sharifova S."/>
            <person name="Ojaghi J."/>
            <person name="Eynullazada K."/>
            <person name="Bayramov B."/>
            <person name="Abdulazimova A."/>
            <person name="Shahmuradov I."/>
        </authorList>
    </citation>
    <scope>NUCLEOTIDE SEQUENCE [LARGE SCALE GENOMIC DNA]</scope>
    <source>
        <strain evidence="3">cv. AG2017</strain>
        <tissue evidence="2">Leaf</tissue>
    </source>
</reference>
<dbReference type="AlphaFoldDB" id="A0A2I0JT94"/>
<evidence type="ECO:0000313" key="3">
    <source>
        <dbReference type="Proteomes" id="UP000233551"/>
    </source>
</evidence>
<feature type="compositionally biased region" description="Basic residues" evidence="1">
    <location>
        <begin position="20"/>
        <end position="33"/>
    </location>
</feature>
<organism evidence="2 3">
    <name type="scientific">Punica granatum</name>
    <name type="common">Pomegranate</name>
    <dbReference type="NCBI Taxonomy" id="22663"/>
    <lineage>
        <taxon>Eukaryota</taxon>
        <taxon>Viridiplantae</taxon>
        <taxon>Streptophyta</taxon>
        <taxon>Embryophyta</taxon>
        <taxon>Tracheophyta</taxon>
        <taxon>Spermatophyta</taxon>
        <taxon>Magnoliopsida</taxon>
        <taxon>eudicotyledons</taxon>
        <taxon>Gunneridae</taxon>
        <taxon>Pentapetalae</taxon>
        <taxon>rosids</taxon>
        <taxon>malvids</taxon>
        <taxon>Myrtales</taxon>
        <taxon>Lythraceae</taxon>
        <taxon>Punica</taxon>
    </lineage>
</organism>
<feature type="region of interest" description="Disordered" evidence="1">
    <location>
        <begin position="1"/>
        <end position="53"/>
    </location>
</feature>
<gene>
    <name evidence="2" type="ORF">CRG98_020053</name>
</gene>
<evidence type="ECO:0000313" key="2">
    <source>
        <dbReference type="EMBL" id="PKI59525.1"/>
    </source>
</evidence>
<accession>A0A2I0JT94</accession>
<dbReference type="EMBL" id="PGOL01001267">
    <property type="protein sequence ID" value="PKI59525.1"/>
    <property type="molecule type" value="Genomic_DNA"/>
</dbReference>
<keyword evidence="3" id="KW-1185">Reference proteome</keyword>
<comment type="caution">
    <text evidence="2">The sequence shown here is derived from an EMBL/GenBank/DDBJ whole genome shotgun (WGS) entry which is preliminary data.</text>
</comment>
<sequence length="98" mass="10901">MEENSWESISTSFTPVSKGKLARATKPRSKKKKLPEAGSVQVSTEGDLDDECGDEVISDEDFRGLMDIPLPEDMQNKLIEEAQNMFTQPGHDHAPHDT</sequence>
<dbReference type="Proteomes" id="UP000233551">
    <property type="component" value="Unassembled WGS sequence"/>
</dbReference>
<feature type="compositionally biased region" description="Polar residues" evidence="1">
    <location>
        <begin position="1"/>
        <end position="15"/>
    </location>
</feature>
<name>A0A2I0JT94_PUNGR</name>
<evidence type="ECO:0000256" key="1">
    <source>
        <dbReference type="SAM" id="MobiDB-lite"/>
    </source>
</evidence>